<dbReference type="InterPro" id="IPR038770">
    <property type="entry name" value="Na+/solute_symporter_sf"/>
</dbReference>
<dbReference type="EMBL" id="JEMY01000076">
    <property type="protein sequence ID" value="EXI84072.1"/>
    <property type="molecule type" value="Genomic_DNA"/>
</dbReference>
<dbReference type="GO" id="GO:0015297">
    <property type="term" value="F:antiporter activity"/>
    <property type="evidence" value="ECO:0007669"/>
    <property type="project" value="UniProtKB-KW"/>
</dbReference>
<feature type="transmembrane region" description="Helical" evidence="10">
    <location>
        <begin position="243"/>
        <end position="262"/>
    </location>
</feature>
<dbReference type="PROSITE" id="PS51201">
    <property type="entry name" value="RCK_N"/>
    <property type="match status" value="1"/>
</dbReference>
<feature type="transmembrane region" description="Helical" evidence="10">
    <location>
        <begin position="6"/>
        <end position="24"/>
    </location>
</feature>
<comment type="subcellular location">
    <subcellularLocation>
        <location evidence="1">Endomembrane system</location>
        <topology evidence="1">Multi-pass membrane protein</topology>
    </subcellularLocation>
</comment>
<evidence type="ECO:0000313" key="13">
    <source>
        <dbReference type="Proteomes" id="UP000022141"/>
    </source>
</evidence>
<feature type="transmembrane region" description="Helical" evidence="10">
    <location>
        <begin position="299"/>
        <end position="321"/>
    </location>
</feature>
<dbReference type="eggNOG" id="COG1226">
    <property type="taxonomic scope" value="Bacteria"/>
</dbReference>
<keyword evidence="6" id="KW-0630">Potassium</keyword>
<evidence type="ECO:0000256" key="3">
    <source>
        <dbReference type="ARBA" id="ARBA00022449"/>
    </source>
</evidence>
<feature type="transmembrane region" description="Helical" evidence="10">
    <location>
        <begin position="359"/>
        <end position="378"/>
    </location>
</feature>
<evidence type="ECO:0000256" key="10">
    <source>
        <dbReference type="SAM" id="Phobius"/>
    </source>
</evidence>
<evidence type="ECO:0000313" key="12">
    <source>
        <dbReference type="EMBL" id="EXI84072.1"/>
    </source>
</evidence>
<proteinExistence type="predicted"/>
<comment type="caution">
    <text evidence="12">The sequence shown here is derived from an EMBL/GenBank/DDBJ whole genome shotgun (WGS) entry which is preliminary data.</text>
</comment>
<dbReference type="GO" id="GO:0012505">
    <property type="term" value="C:endomembrane system"/>
    <property type="evidence" value="ECO:0007669"/>
    <property type="project" value="UniProtKB-SubCell"/>
</dbReference>
<feature type="transmembrane region" description="Helical" evidence="10">
    <location>
        <begin position="89"/>
        <end position="108"/>
    </location>
</feature>
<organism evidence="12 13">
    <name type="scientific">Accumulibacter regalis</name>
    <dbReference type="NCBI Taxonomy" id="522306"/>
    <lineage>
        <taxon>Bacteria</taxon>
        <taxon>Pseudomonadati</taxon>
        <taxon>Pseudomonadota</taxon>
        <taxon>Betaproteobacteria</taxon>
        <taxon>Candidatus Accumulibacter</taxon>
    </lineage>
</organism>
<dbReference type="PANTHER" id="PTHR46157">
    <property type="entry name" value="K(+) EFFLUX ANTIPORTER 3, CHLOROPLASTIC"/>
    <property type="match status" value="1"/>
</dbReference>
<dbReference type="InterPro" id="IPR003148">
    <property type="entry name" value="RCK_N"/>
</dbReference>
<dbReference type="eggNOG" id="COG0475">
    <property type="taxonomic scope" value="Bacteria"/>
</dbReference>
<evidence type="ECO:0000256" key="9">
    <source>
        <dbReference type="ARBA" id="ARBA00023136"/>
    </source>
</evidence>
<feature type="transmembrane region" description="Helical" evidence="10">
    <location>
        <begin position="184"/>
        <end position="206"/>
    </location>
</feature>
<feature type="transmembrane region" description="Helical" evidence="10">
    <location>
        <begin position="31"/>
        <end position="52"/>
    </location>
</feature>
<dbReference type="AlphaFoldDB" id="A0A011Q456"/>
<evidence type="ECO:0000256" key="6">
    <source>
        <dbReference type="ARBA" id="ARBA00022958"/>
    </source>
</evidence>
<keyword evidence="13" id="KW-1185">Reference proteome</keyword>
<dbReference type="Pfam" id="PF02254">
    <property type="entry name" value="TrkA_N"/>
    <property type="match status" value="1"/>
</dbReference>
<evidence type="ECO:0000256" key="2">
    <source>
        <dbReference type="ARBA" id="ARBA00022448"/>
    </source>
</evidence>
<keyword evidence="3" id="KW-0050">Antiport</keyword>
<sequence>MDPKSFVDSAVLLLVVASIAVAVFRHFGLGSVLGLLVTGIIVGPHTAGPFVTANVEDVRQFTELGVVLLLFLIGLEMKPRHLWDLRRTLFGLGSLQILLSALLIAGYFRLFEHGWGTALLIGSSFALSSTAFVVQMLRDQGDIASHHGQTAFAVLLMQDLAVVPLLALVPVLADVGPLPKDMPLWEQIGLAAAMVALVVVGGRYLVPRILDHLARQNNREAFLLAAMGAVFIAAGAMHHAGMSMALGAFLMGMMLSTSRYSLQIEAGMEPHKGLLMSLFFVAVGMSLDIGVLVQHPFEFGGHLLAIIAIKALVLYLLCLGFGTGRSIALKVSFLLAQGGEFGFVLFGAAKALGIIDDRLFVMGAAVISITMLLTPMLVKLGNALAERASEAPAAVHQSFHYAGQGDEPAVRVVIGGYGRVGHTVGTILASTGISYVAFDTDAALVAKWRAEGHPVFYGDLGDPQLLIAASLQNVDLVVLTIDKRHTAVRAASLIRSQLPQVNIVARARDLSSCEALLRAGVSKAYPETLEASLRLAAETLESLGISNAETDLLLREVRSADYALVRSGPEGRPSPAHHDRKS</sequence>
<feature type="transmembrane region" description="Helical" evidence="10">
    <location>
        <begin position="114"/>
        <end position="138"/>
    </location>
</feature>
<dbReference type="PANTHER" id="PTHR46157:SF4">
    <property type="entry name" value="K(+) EFFLUX ANTIPORTER 3, CHLOROPLASTIC"/>
    <property type="match status" value="1"/>
</dbReference>
<dbReference type="GO" id="GO:1902600">
    <property type="term" value="P:proton transmembrane transport"/>
    <property type="evidence" value="ECO:0007669"/>
    <property type="project" value="InterPro"/>
</dbReference>
<name>A0A011Q456_ACCRE</name>
<dbReference type="PATRIC" id="fig|1454004.3.peg.4127"/>
<dbReference type="GO" id="GO:0005886">
    <property type="term" value="C:plasma membrane"/>
    <property type="evidence" value="ECO:0007669"/>
    <property type="project" value="TreeGrafter"/>
</dbReference>
<evidence type="ECO:0000256" key="1">
    <source>
        <dbReference type="ARBA" id="ARBA00004127"/>
    </source>
</evidence>
<feature type="transmembrane region" description="Helical" evidence="10">
    <location>
        <begin position="218"/>
        <end position="237"/>
    </location>
</feature>
<reference evidence="12" key="1">
    <citation type="submission" date="2014-02" db="EMBL/GenBank/DDBJ databases">
        <title>Expanding our view of genomic diversity in Candidatus Accumulibacter clades.</title>
        <authorList>
            <person name="Skennerton C.T."/>
            <person name="Barr J.J."/>
            <person name="Slater F.R."/>
            <person name="Bond P.L."/>
            <person name="Tyson G.W."/>
        </authorList>
    </citation>
    <scope>NUCLEOTIDE SEQUENCE [LARGE SCALE GENOMIC DNA]</scope>
</reference>
<dbReference type="GO" id="GO:0006813">
    <property type="term" value="P:potassium ion transport"/>
    <property type="evidence" value="ECO:0007669"/>
    <property type="project" value="UniProtKB-KW"/>
</dbReference>
<dbReference type="InterPro" id="IPR006153">
    <property type="entry name" value="Cation/H_exchanger_TM"/>
</dbReference>
<feature type="transmembrane region" description="Helical" evidence="10">
    <location>
        <begin position="333"/>
        <end position="353"/>
    </location>
</feature>
<evidence type="ECO:0000259" key="11">
    <source>
        <dbReference type="PROSITE" id="PS51201"/>
    </source>
</evidence>
<dbReference type="Proteomes" id="UP000022141">
    <property type="component" value="Unassembled WGS sequence"/>
</dbReference>
<accession>A0A011Q456</accession>
<keyword evidence="8" id="KW-0406">Ion transport</keyword>
<dbReference type="FunFam" id="3.40.50.720:FF:000036">
    <property type="entry name" value="Glutathione-regulated potassium-efflux system protein KefB"/>
    <property type="match status" value="1"/>
</dbReference>
<keyword evidence="9 10" id="KW-0472">Membrane</keyword>
<gene>
    <name evidence="12" type="primary">kefC_3</name>
    <name evidence="12" type="ORF">AW11_04021</name>
</gene>
<dbReference type="Gene3D" id="3.40.50.720">
    <property type="entry name" value="NAD(P)-binding Rossmann-like Domain"/>
    <property type="match status" value="1"/>
</dbReference>
<keyword evidence="5 10" id="KW-0812">Transmembrane</keyword>
<dbReference type="SUPFAM" id="SSF51735">
    <property type="entry name" value="NAD(P)-binding Rossmann-fold domains"/>
    <property type="match status" value="1"/>
</dbReference>
<dbReference type="InterPro" id="IPR036291">
    <property type="entry name" value="NAD(P)-bd_dom_sf"/>
</dbReference>
<evidence type="ECO:0000256" key="7">
    <source>
        <dbReference type="ARBA" id="ARBA00022989"/>
    </source>
</evidence>
<feature type="domain" description="RCK N-terminal" evidence="11">
    <location>
        <begin position="409"/>
        <end position="530"/>
    </location>
</feature>
<feature type="transmembrane region" description="Helical" evidence="10">
    <location>
        <begin position="58"/>
        <end position="77"/>
    </location>
</feature>
<feature type="transmembrane region" description="Helical" evidence="10">
    <location>
        <begin position="274"/>
        <end position="293"/>
    </location>
</feature>
<dbReference type="Gene3D" id="1.20.1530.20">
    <property type="match status" value="1"/>
</dbReference>
<feature type="transmembrane region" description="Helical" evidence="10">
    <location>
        <begin position="150"/>
        <end position="172"/>
    </location>
</feature>
<evidence type="ECO:0000256" key="8">
    <source>
        <dbReference type="ARBA" id="ARBA00023065"/>
    </source>
</evidence>
<protein>
    <submittedName>
        <fullName evidence="12">K(+)/H(+) antiporter</fullName>
    </submittedName>
</protein>
<keyword evidence="7 10" id="KW-1133">Transmembrane helix</keyword>
<dbReference type="Pfam" id="PF00999">
    <property type="entry name" value="Na_H_Exchanger"/>
    <property type="match status" value="1"/>
</dbReference>
<keyword evidence="4" id="KW-0633">Potassium transport</keyword>
<evidence type="ECO:0000256" key="5">
    <source>
        <dbReference type="ARBA" id="ARBA00022692"/>
    </source>
</evidence>
<dbReference type="STRING" id="1454004.AW11_04021"/>
<keyword evidence="2" id="KW-0813">Transport</keyword>
<evidence type="ECO:0000256" key="4">
    <source>
        <dbReference type="ARBA" id="ARBA00022538"/>
    </source>
</evidence>